<evidence type="ECO:0000256" key="1">
    <source>
        <dbReference type="SAM" id="MobiDB-lite"/>
    </source>
</evidence>
<dbReference type="PIRSF" id="PIRSF018266">
    <property type="entry name" value="FecR"/>
    <property type="match status" value="1"/>
</dbReference>
<feature type="compositionally biased region" description="Low complexity" evidence="1">
    <location>
        <begin position="224"/>
        <end position="235"/>
    </location>
</feature>
<name>A0A5A7N849_9PROT</name>
<evidence type="ECO:0000259" key="4">
    <source>
        <dbReference type="Pfam" id="PF16220"/>
    </source>
</evidence>
<dbReference type="Pfam" id="PF16220">
    <property type="entry name" value="DUF4880"/>
    <property type="match status" value="1"/>
</dbReference>
<dbReference type="Pfam" id="PF04773">
    <property type="entry name" value="FecR"/>
    <property type="match status" value="1"/>
</dbReference>
<feature type="domain" description="FecR N-terminal" evidence="4">
    <location>
        <begin position="11"/>
        <end position="53"/>
    </location>
</feature>
<dbReference type="RefSeq" id="WP_042083650.1">
    <property type="nucleotide sequence ID" value="NZ_BKCN01000011.1"/>
</dbReference>
<evidence type="ECO:0000256" key="2">
    <source>
        <dbReference type="SAM" id="Phobius"/>
    </source>
</evidence>
<dbReference type="GO" id="GO:0016989">
    <property type="term" value="F:sigma factor antagonist activity"/>
    <property type="evidence" value="ECO:0007669"/>
    <property type="project" value="TreeGrafter"/>
</dbReference>
<keyword evidence="2" id="KW-0812">Transmembrane</keyword>
<evidence type="ECO:0000313" key="6">
    <source>
        <dbReference type="Proteomes" id="UP000324996"/>
    </source>
</evidence>
<dbReference type="Proteomes" id="UP000324996">
    <property type="component" value="Unassembled WGS sequence"/>
</dbReference>
<keyword evidence="2" id="KW-0472">Membrane</keyword>
<comment type="caution">
    <text evidence="5">The sequence shown here is derived from an EMBL/GenBank/DDBJ whole genome shotgun (WGS) entry which is preliminary data.</text>
</comment>
<keyword evidence="2" id="KW-1133">Transmembrane helix</keyword>
<organism evidence="5 6">
    <name type="scientific">Iodidimonas nitroreducens</name>
    <dbReference type="NCBI Taxonomy" id="1236968"/>
    <lineage>
        <taxon>Bacteria</taxon>
        <taxon>Pseudomonadati</taxon>
        <taxon>Pseudomonadota</taxon>
        <taxon>Alphaproteobacteria</taxon>
        <taxon>Iodidimonadales</taxon>
        <taxon>Iodidimonadaceae</taxon>
        <taxon>Iodidimonas</taxon>
    </lineage>
</organism>
<feature type="transmembrane region" description="Helical" evidence="2">
    <location>
        <begin position="95"/>
        <end position="114"/>
    </location>
</feature>
<accession>A0A5A7N849</accession>
<evidence type="ECO:0000259" key="3">
    <source>
        <dbReference type="Pfam" id="PF04773"/>
    </source>
</evidence>
<dbReference type="PANTHER" id="PTHR30273:SF2">
    <property type="entry name" value="PROTEIN FECR"/>
    <property type="match status" value="1"/>
</dbReference>
<proteinExistence type="predicted"/>
<reference evidence="5 6" key="1">
    <citation type="submission" date="2019-09" db="EMBL/GenBank/DDBJ databases">
        <title>NBRP : Genome information of microbial organism related human and environment.</title>
        <authorList>
            <person name="Hattori M."/>
            <person name="Oshima K."/>
            <person name="Inaba H."/>
            <person name="Suda W."/>
            <person name="Sakamoto M."/>
            <person name="Iino T."/>
            <person name="Kitahara M."/>
            <person name="Oshida Y."/>
            <person name="Iida T."/>
            <person name="Kudo T."/>
            <person name="Itoh T."/>
            <person name="Ohkuma M."/>
        </authorList>
    </citation>
    <scope>NUCLEOTIDE SEQUENCE [LARGE SCALE GENOMIC DNA]</scope>
    <source>
        <strain evidence="5 6">Q-1</strain>
    </source>
</reference>
<sequence length="345" mass="38645">MIKHTRNKALDEATRWFARLRDSDISEIEQKAFAQWRDENLAHRRAYEEIQALWASMDALEAIPESQKNDRDAEHKDARLEAPAPQFGPHRAFRFRPLAAAMVLFLIGFSVFGLSQTGVIPWPQDWRATHYQTAAGEQRTLLLEDGTTIYLNTRSRIAVDFNQKDRHVRLIQGEALFDVRPDAGRPFVVNAGAGTVRVLGTRFNIHLRDEATEIAVMDGHVAVSSQSRPSTPPTQLQGGEGARVSGADVSAKSQIDVASITAWREGRLIYRGTPLAQVVKDLNRYMVDAVRIGDDTLNDMRVTAVIRIEDREAILKALDLALPIDLITLPNGTTMLYEQAKPKKT</sequence>
<keyword evidence="6" id="KW-1185">Reference proteome</keyword>
<dbReference type="Gene3D" id="3.55.50.30">
    <property type="match status" value="1"/>
</dbReference>
<protein>
    <submittedName>
        <fullName evidence="5">Peptide ABC transporter substrate-binding protein</fullName>
    </submittedName>
</protein>
<evidence type="ECO:0000313" key="5">
    <source>
        <dbReference type="EMBL" id="GER04523.1"/>
    </source>
</evidence>
<dbReference type="Gene3D" id="2.60.120.1440">
    <property type="match status" value="1"/>
</dbReference>
<feature type="domain" description="FecR protein" evidence="3">
    <location>
        <begin position="131"/>
        <end position="221"/>
    </location>
</feature>
<dbReference type="EMBL" id="BKCN01000011">
    <property type="protein sequence ID" value="GER04523.1"/>
    <property type="molecule type" value="Genomic_DNA"/>
</dbReference>
<dbReference type="InterPro" id="IPR006860">
    <property type="entry name" value="FecR"/>
</dbReference>
<dbReference type="InterPro" id="IPR032623">
    <property type="entry name" value="FecR_N"/>
</dbReference>
<dbReference type="InterPro" id="IPR012373">
    <property type="entry name" value="Ferrdict_sens_TM"/>
</dbReference>
<dbReference type="PANTHER" id="PTHR30273">
    <property type="entry name" value="PERIPLASMIC SIGNAL SENSOR AND SIGMA FACTOR ACTIVATOR FECR-RELATED"/>
    <property type="match status" value="1"/>
</dbReference>
<feature type="region of interest" description="Disordered" evidence="1">
    <location>
        <begin position="223"/>
        <end position="242"/>
    </location>
</feature>
<dbReference type="AlphaFoldDB" id="A0A5A7N849"/>
<gene>
    <name evidence="5" type="ORF">JCM17846_22050</name>
</gene>